<dbReference type="Pfam" id="PF08378">
    <property type="entry name" value="NERD"/>
    <property type="match status" value="1"/>
</dbReference>
<dbReference type="InterPro" id="IPR011528">
    <property type="entry name" value="NERD"/>
</dbReference>
<name>A0A7J5UV14_9MICO</name>
<evidence type="ECO:0000313" key="4">
    <source>
        <dbReference type="Proteomes" id="UP000451860"/>
    </source>
</evidence>
<evidence type="ECO:0000313" key="3">
    <source>
        <dbReference type="EMBL" id="KAE8766141.1"/>
    </source>
</evidence>
<keyword evidence="4" id="KW-1185">Reference proteome</keyword>
<feature type="domain" description="NERD" evidence="2">
    <location>
        <begin position="213"/>
        <end position="281"/>
    </location>
</feature>
<dbReference type="OrthoDB" id="5242140at2"/>
<protein>
    <recommendedName>
        <fullName evidence="2">NERD domain-containing protein</fullName>
    </recommendedName>
</protein>
<dbReference type="Proteomes" id="UP000451860">
    <property type="component" value="Unassembled WGS sequence"/>
</dbReference>
<keyword evidence="1" id="KW-1133">Transmembrane helix</keyword>
<sequence>MDQNIRSQGHIPSPVLDLASLNWHQRIWPQHPVVWPTQTQAEPPPFDGAAQRGVVTLVAISVLGIAASHLAGDSSGAETVFGLALFGGAVTCVGLRARGRAPRACRLLYLAVTATLLLSLISNGVGMTVLLVSGALPHPLMVVPFAFLALYLALLRRGWHRASALATARADALNRRAARLDPNWDAEQRAFGTPGVNLVGALPRFGERNVALGTLGEQITASLLEHFCVMPGVRVVHGMRFPGSARADIDHAVVAGNRVALIDSKLWQPALYELDPWRRILRNKQMHAGYRTSLGTAIERVRMLMPGAEVRGWIVVHPNAPGAVGVVNSCPFMRIVTAQTLLQEVGEWLAPQGHLVDRFVLEDVLDMRV</sequence>
<feature type="transmembrane region" description="Helical" evidence="1">
    <location>
        <begin position="53"/>
        <end position="71"/>
    </location>
</feature>
<dbReference type="RefSeq" id="WP_152199469.1">
    <property type="nucleotide sequence ID" value="NZ_VUKF01000001.1"/>
</dbReference>
<feature type="transmembrane region" description="Helical" evidence="1">
    <location>
        <begin position="77"/>
        <end position="95"/>
    </location>
</feature>
<dbReference type="EMBL" id="WHJE01000001">
    <property type="protein sequence ID" value="KAE8766141.1"/>
    <property type="molecule type" value="Genomic_DNA"/>
</dbReference>
<comment type="caution">
    <text evidence="3">The sequence shown here is derived from an EMBL/GenBank/DDBJ whole genome shotgun (WGS) entry which is preliminary data.</text>
</comment>
<keyword evidence="1" id="KW-0472">Membrane</keyword>
<proteinExistence type="predicted"/>
<accession>A0A7J5UV14</accession>
<evidence type="ECO:0000256" key="1">
    <source>
        <dbReference type="SAM" id="Phobius"/>
    </source>
</evidence>
<keyword evidence="1" id="KW-0812">Transmembrane</keyword>
<feature type="transmembrane region" description="Helical" evidence="1">
    <location>
        <begin position="107"/>
        <end position="132"/>
    </location>
</feature>
<evidence type="ECO:0000259" key="2">
    <source>
        <dbReference type="Pfam" id="PF08378"/>
    </source>
</evidence>
<feature type="transmembrane region" description="Helical" evidence="1">
    <location>
        <begin position="138"/>
        <end position="155"/>
    </location>
</feature>
<reference evidence="3 4" key="1">
    <citation type="submission" date="2019-10" db="EMBL/GenBank/DDBJ databases">
        <title>Georgenia wutianyii sp. nov. and Georgenia yuyongxinii sp. nov. isolated from plateau pika (Ochotona curzoniae) in the Qinghai-Tibet plateau of China.</title>
        <authorList>
            <person name="Tian Z."/>
        </authorList>
    </citation>
    <scope>NUCLEOTIDE SEQUENCE [LARGE SCALE GENOMIC DNA]</scope>
    <source>
        <strain evidence="3 4">DSM 21501</strain>
    </source>
</reference>
<gene>
    <name evidence="3" type="ORF">GB883_00450</name>
</gene>
<dbReference type="AlphaFoldDB" id="A0A7J5UV14"/>
<organism evidence="3 4">
    <name type="scientific">Georgenia thermotolerans</name>
    <dbReference type="NCBI Taxonomy" id="527326"/>
    <lineage>
        <taxon>Bacteria</taxon>
        <taxon>Bacillati</taxon>
        <taxon>Actinomycetota</taxon>
        <taxon>Actinomycetes</taxon>
        <taxon>Micrococcales</taxon>
        <taxon>Bogoriellaceae</taxon>
        <taxon>Georgenia</taxon>
    </lineage>
</organism>